<dbReference type="EMBL" id="CAFBQG010000010">
    <property type="protein sequence ID" value="CAB5044606.1"/>
    <property type="molecule type" value="Genomic_DNA"/>
</dbReference>
<dbReference type="NCBIfam" id="NF041518">
    <property type="entry name" value="choice_anch_Q"/>
    <property type="match status" value="1"/>
</dbReference>
<evidence type="ECO:0000313" key="8">
    <source>
        <dbReference type="EMBL" id="CAB5044606.1"/>
    </source>
</evidence>
<dbReference type="EMBL" id="CAESAI010000003">
    <property type="protein sequence ID" value="CAB4331410.1"/>
    <property type="molecule type" value="Genomic_DNA"/>
</dbReference>
<reference evidence="5" key="1">
    <citation type="submission" date="2020-05" db="EMBL/GenBank/DDBJ databases">
        <authorList>
            <person name="Chiriac C."/>
            <person name="Salcher M."/>
            <person name="Ghai R."/>
            <person name="Kavagutti S V."/>
        </authorList>
    </citation>
    <scope>NUCLEOTIDE SEQUENCE</scope>
</reference>
<organism evidence="5">
    <name type="scientific">freshwater metagenome</name>
    <dbReference type="NCBI Taxonomy" id="449393"/>
    <lineage>
        <taxon>unclassified sequences</taxon>
        <taxon>metagenomes</taxon>
        <taxon>ecological metagenomes</taxon>
    </lineage>
</organism>
<evidence type="ECO:0000313" key="3">
    <source>
        <dbReference type="EMBL" id="CAB4331410.1"/>
    </source>
</evidence>
<evidence type="ECO:0000256" key="1">
    <source>
        <dbReference type="SAM" id="MobiDB-lite"/>
    </source>
</evidence>
<sequence>MSKTRFATVATVGLALVAGQLGFASAAHAEDLGQSVDCTSVTAPADLVAAVAAANGNLGLDTINIDCADGSEILLTESLVVTDDLIIAGSGAGKTIFKRAFGSVADSSYSDPFVSEGVLYMTVDVEALIDVQDGTSLTLFGLTLDGSGANYLGRAIEVEDDSNLSISNSEIRGNNSSELCAAVDPLVPTTDDSLDPYTSECVIPYEDKSDTEPYTYAPSTSGGAFSSQTGLTSIDHSAIYNNSASKDGGAISVSGPLKMWNNTVFNNTSTSGSGGAVSISGTTDIESLILNNTFRGNSANEGSALYSEFAPVRSTGSLYVEQSCNVSKASEGLRKFNVTAGSTPNPLPSASPSTFPLDSCGTTGDAETSTNVHVSVASLNIQDDAAVNTDAPTNTGSVRTFALGEGSSAINVFTATELEELDEPALINDDARGVARKNAAAGIKVDAGAYEYVADTASVITTDGVSATSAGKANLLGKVDTNGLAPIEYGFYYSKTNPVDCSTVNLDSVDIVQVTDPAVGASVFTDSDVTPVDMSAEVTGLSSSTVYYYCAYAKTAASDGFQFGAIYQFTTLPNVLTLELNLAAGSVLDGASTEASGSGLKPGSTVELWQYSTPKLISTFTVEPDGSFRGEFTISGCETAGDHKFVVTGFAPDDTVLTDEVFFILDPNCKVQADSGTPLLDAKVTVESVLFANRSAKLTAKYKAILRAWLPLLKDASTITISGFTETLQPSRSAIRACKKLSERRAKAVQKYLKSLGVNVKFVLKGYGATKATSKKQALNRRATITFPMIYGR</sequence>
<dbReference type="Pfam" id="PF00691">
    <property type="entry name" value="OmpA"/>
    <property type="match status" value="1"/>
</dbReference>
<dbReference type="EMBL" id="CAESAD010000001">
    <property type="protein sequence ID" value="CAB4334789.1"/>
    <property type="molecule type" value="Genomic_DNA"/>
</dbReference>
<dbReference type="InterPro" id="IPR036737">
    <property type="entry name" value="OmpA-like_sf"/>
</dbReference>
<dbReference type="InterPro" id="IPR050330">
    <property type="entry name" value="Bact_OuterMem_StrucFunc"/>
</dbReference>
<dbReference type="Gene3D" id="3.30.1330.60">
    <property type="entry name" value="OmpA-like domain"/>
    <property type="match status" value="1"/>
</dbReference>
<dbReference type="CDD" id="cd07185">
    <property type="entry name" value="OmpA_C-like"/>
    <property type="match status" value="1"/>
</dbReference>
<evidence type="ECO:0000313" key="7">
    <source>
        <dbReference type="EMBL" id="CAB5014395.1"/>
    </source>
</evidence>
<dbReference type="AlphaFoldDB" id="A0A6J6QPN4"/>
<dbReference type="InterPro" id="IPR006665">
    <property type="entry name" value="OmpA-like"/>
</dbReference>
<proteinExistence type="predicted"/>
<dbReference type="InterPro" id="IPR059226">
    <property type="entry name" value="Choice_anch_Q_dom"/>
</dbReference>
<dbReference type="PANTHER" id="PTHR30329:SF21">
    <property type="entry name" value="LIPOPROTEIN YIAD-RELATED"/>
    <property type="match status" value="1"/>
</dbReference>
<dbReference type="EMBL" id="CAFBIX010000007">
    <property type="protein sequence ID" value="CAB4846581.1"/>
    <property type="molecule type" value="Genomic_DNA"/>
</dbReference>
<accession>A0A6J6QPN4</accession>
<dbReference type="InterPro" id="IPR011050">
    <property type="entry name" value="Pectin_lyase_fold/virulence"/>
</dbReference>
<name>A0A6J6QPN4_9ZZZZ</name>
<evidence type="ECO:0000313" key="5">
    <source>
        <dbReference type="EMBL" id="CAB4712809.1"/>
    </source>
</evidence>
<evidence type="ECO:0000313" key="6">
    <source>
        <dbReference type="EMBL" id="CAB4846581.1"/>
    </source>
</evidence>
<dbReference type="SUPFAM" id="SSF51126">
    <property type="entry name" value="Pectin lyase-like"/>
    <property type="match status" value="1"/>
</dbReference>
<dbReference type="PROSITE" id="PS51123">
    <property type="entry name" value="OMPA_2"/>
    <property type="match status" value="1"/>
</dbReference>
<dbReference type="EMBL" id="CAFBPK010000005">
    <property type="protein sequence ID" value="CAB5014395.1"/>
    <property type="molecule type" value="Genomic_DNA"/>
</dbReference>
<dbReference type="PANTHER" id="PTHR30329">
    <property type="entry name" value="STATOR ELEMENT OF FLAGELLAR MOTOR COMPLEX"/>
    <property type="match status" value="1"/>
</dbReference>
<evidence type="ECO:0000313" key="4">
    <source>
        <dbReference type="EMBL" id="CAB4334789.1"/>
    </source>
</evidence>
<dbReference type="SUPFAM" id="SSF103088">
    <property type="entry name" value="OmpA-like"/>
    <property type="match status" value="1"/>
</dbReference>
<evidence type="ECO:0000259" key="2">
    <source>
        <dbReference type="PROSITE" id="PS51123"/>
    </source>
</evidence>
<protein>
    <submittedName>
        <fullName evidence="5">Unannotated protein</fullName>
    </submittedName>
</protein>
<feature type="domain" description="OmpA-like" evidence="2">
    <location>
        <begin position="678"/>
        <end position="791"/>
    </location>
</feature>
<gene>
    <name evidence="5" type="ORF">UFOPK2648_00991</name>
    <name evidence="6" type="ORF">UFOPK3278_00359</name>
    <name evidence="3" type="ORF">UFOPK3406_00219</name>
    <name evidence="4" type="ORF">UFOPK3925_00519</name>
    <name evidence="7" type="ORF">UFOPK4097_00518</name>
    <name evidence="8" type="ORF">UFOPK4301_00154</name>
</gene>
<dbReference type="EMBL" id="CAEZYC010000058">
    <property type="protein sequence ID" value="CAB4712809.1"/>
    <property type="molecule type" value="Genomic_DNA"/>
</dbReference>
<feature type="region of interest" description="Disordered" evidence="1">
    <location>
        <begin position="341"/>
        <end position="362"/>
    </location>
</feature>